<dbReference type="AlphaFoldDB" id="A0A381P2P1"/>
<organism evidence="1">
    <name type="scientific">marine metagenome</name>
    <dbReference type="NCBI Taxonomy" id="408172"/>
    <lineage>
        <taxon>unclassified sequences</taxon>
        <taxon>metagenomes</taxon>
        <taxon>ecological metagenomes</taxon>
    </lineage>
</organism>
<evidence type="ECO:0000313" key="1">
    <source>
        <dbReference type="EMBL" id="SUZ60727.1"/>
    </source>
</evidence>
<proteinExistence type="predicted"/>
<accession>A0A381P2P1</accession>
<dbReference type="EMBL" id="UINC01000761">
    <property type="protein sequence ID" value="SUZ60727.1"/>
    <property type="molecule type" value="Genomic_DNA"/>
</dbReference>
<protein>
    <submittedName>
        <fullName evidence="1">Uncharacterized protein</fullName>
    </submittedName>
</protein>
<reference evidence="1" key="1">
    <citation type="submission" date="2018-05" db="EMBL/GenBank/DDBJ databases">
        <authorList>
            <person name="Lanie J.A."/>
            <person name="Ng W.-L."/>
            <person name="Kazmierczak K.M."/>
            <person name="Andrzejewski T.M."/>
            <person name="Davidsen T.M."/>
            <person name="Wayne K.J."/>
            <person name="Tettelin H."/>
            <person name="Glass J.I."/>
            <person name="Rusch D."/>
            <person name="Podicherti R."/>
            <person name="Tsui H.-C.T."/>
            <person name="Winkler M.E."/>
        </authorList>
    </citation>
    <scope>NUCLEOTIDE SEQUENCE</scope>
</reference>
<gene>
    <name evidence="1" type="ORF">METZ01_LOCUS13581</name>
</gene>
<feature type="non-terminal residue" evidence="1">
    <location>
        <position position="1"/>
    </location>
</feature>
<name>A0A381P2P1_9ZZZZ</name>
<sequence>VGFKIRLGGTSEFLSKIDRKRDECKFVKGWDNLDAILFETFKEAKAASDAVWEIEGFHNSVENMN</sequence>